<dbReference type="InterPro" id="IPR023214">
    <property type="entry name" value="HAD_sf"/>
</dbReference>
<feature type="transmembrane region" description="Helical" evidence="6">
    <location>
        <begin position="671"/>
        <end position="695"/>
    </location>
</feature>
<feature type="transmembrane region" description="Helical" evidence="6">
    <location>
        <begin position="642"/>
        <end position="659"/>
    </location>
</feature>
<feature type="transmembrane region" description="Helical" evidence="6">
    <location>
        <begin position="736"/>
        <end position="760"/>
    </location>
</feature>
<dbReference type="SFLD" id="SFLDF00027">
    <property type="entry name" value="p-type_atpase"/>
    <property type="match status" value="1"/>
</dbReference>
<evidence type="ECO:0000313" key="8">
    <source>
        <dbReference type="EMBL" id="HIX76380.1"/>
    </source>
</evidence>
<feature type="transmembrane region" description="Helical" evidence="6">
    <location>
        <begin position="766"/>
        <end position="794"/>
    </location>
</feature>
<sequence length="815" mass="89190">MKKTITEILNKRQPTTRYTADPAAGLTSDQAEEYMRNGWNNRAVEPPSKTTVEIVKSNVFTYFNLIFLIIAVLVIIVGSFRDLTFLPVVIANTLIGIIQEIRAKQTLEKLSVLNAPKATVIRDGQEQVLESEDLVLDDIVVFTAGKQICADAVVLEGEVQVNESLLTGESDEITKKPGDTLMSGSFIVSGSCKSRLTQVGEDSYISKLTIEAKAMKEGEQSEMIRSLDKLVKVVGILIIPIGLFLFGQQFFISHDSFRESITSMVAAIIGMIPEGLYLLASVALAVSVVRLASQKVLVHDMKCIETLARVNVLCVDKTGTITENTMQVNQVIPAKHAPENPAFSLESVLSDFAAAMSSDNITMEAMKAYFKKGTGRKAVSITSFSSAFKYSSATFSDGSYVLGAPEFVLREDFPAYQPEIEPYTSQGYRVLVFGSYQGIPDGKALNGPVTPLGYVLLSNPIRKEAPETFRYFEEQGVEVKVISGDNPQTVSEVAKQAGIVNAERFIDASTLKTDEEIENAVLNYTVFGRVTPDQKRKFVHALKDAGKTVAMTGDGVNDVLALKDADCSIAMASGSDAAAQASQLVLLDNNFAKMPSVVLEGRRVVNNLQRSGSLFLVKNIFSFLLSIFSLVSMLTYPLEPSQISLISTFTIGFPAFLLSMMPNKNRIEGHFITNILIQALPAALTDFIMVATLVIFGQEFGVGSEDIATASTFLMAIVGFMILYRISKPMNWMRWTILGVSVVAFIFCSTFLDQLFAISGMSQKCVMLLVVFSVATEPVLRYLNLLVEGIVAVVKRQRAIMRHRAKQKAVGKLLK</sequence>
<dbReference type="PRINTS" id="PR00119">
    <property type="entry name" value="CATATPASE"/>
</dbReference>
<feature type="transmembrane region" description="Helical" evidence="6">
    <location>
        <begin position="230"/>
        <end position="252"/>
    </location>
</feature>
<dbReference type="GO" id="GO:0016020">
    <property type="term" value="C:membrane"/>
    <property type="evidence" value="ECO:0007669"/>
    <property type="project" value="UniProtKB-SubCell"/>
</dbReference>
<evidence type="ECO:0000256" key="1">
    <source>
        <dbReference type="ARBA" id="ARBA00004141"/>
    </source>
</evidence>
<dbReference type="Proteomes" id="UP000886890">
    <property type="component" value="Unassembled WGS sequence"/>
</dbReference>
<evidence type="ECO:0000256" key="6">
    <source>
        <dbReference type="SAM" id="Phobius"/>
    </source>
</evidence>
<dbReference type="Gene3D" id="1.20.1110.10">
    <property type="entry name" value="Calcium-transporting ATPase, transmembrane domain"/>
    <property type="match status" value="1"/>
</dbReference>
<dbReference type="SFLD" id="SFLDS00003">
    <property type="entry name" value="Haloacid_Dehalogenase"/>
    <property type="match status" value="1"/>
</dbReference>
<dbReference type="SUPFAM" id="SSF81653">
    <property type="entry name" value="Calcium ATPase, transduction domain A"/>
    <property type="match status" value="1"/>
</dbReference>
<feature type="transmembrane region" description="Helical" evidence="6">
    <location>
        <begin position="615"/>
        <end position="636"/>
    </location>
</feature>
<dbReference type="SFLD" id="SFLDG00002">
    <property type="entry name" value="C1.7:_P-type_atpase_like"/>
    <property type="match status" value="1"/>
</dbReference>
<organism evidence="8 9">
    <name type="scientific">Candidatus Fusicatenibacter merdavium</name>
    <dbReference type="NCBI Taxonomy" id="2838600"/>
    <lineage>
        <taxon>Bacteria</taxon>
        <taxon>Bacillati</taxon>
        <taxon>Bacillota</taxon>
        <taxon>Clostridia</taxon>
        <taxon>Lachnospirales</taxon>
        <taxon>Lachnospiraceae</taxon>
        <taxon>Fusicatenibacter</taxon>
    </lineage>
</organism>
<dbReference type="Gene3D" id="3.40.50.1000">
    <property type="entry name" value="HAD superfamily/HAD-like"/>
    <property type="match status" value="1"/>
</dbReference>
<dbReference type="InterPro" id="IPR023298">
    <property type="entry name" value="ATPase_P-typ_TM_dom_sf"/>
</dbReference>
<dbReference type="Gene3D" id="2.70.150.10">
    <property type="entry name" value="Calcium-transporting ATPase, cytoplasmic transduction domain A"/>
    <property type="match status" value="1"/>
</dbReference>
<comment type="subcellular location">
    <subcellularLocation>
        <location evidence="1">Membrane</location>
        <topology evidence="1">Multi-pass membrane protein</topology>
    </subcellularLocation>
</comment>
<dbReference type="InterPro" id="IPR023299">
    <property type="entry name" value="ATPase_P-typ_cyto_dom_N"/>
</dbReference>
<evidence type="ECO:0000256" key="2">
    <source>
        <dbReference type="ARBA" id="ARBA00022692"/>
    </source>
</evidence>
<gene>
    <name evidence="8" type="ORF">H9734_02100</name>
</gene>
<dbReference type="InterPro" id="IPR044492">
    <property type="entry name" value="P_typ_ATPase_HD_dom"/>
</dbReference>
<evidence type="ECO:0000256" key="5">
    <source>
        <dbReference type="ARBA" id="ARBA00023136"/>
    </source>
</evidence>
<dbReference type="PROSITE" id="PS00154">
    <property type="entry name" value="ATPASE_E1_E2"/>
    <property type="match status" value="1"/>
</dbReference>
<evidence type="ECO:0000256" key="3">
    <source>
        <dbReference type="ARBA" id="ARBA00022967"/>
    </source>
</evidence>
<evidence type="ECO:0000259" key="7">
    <source>
        <dbReference type="Pfam" id="PF00122"/>
    </source>
</evidence>
<dbReference type="GO" id="GO:0016887">
    <property type="term" value="F:ATP hydrolysis activity"/>
    <property type="evidence" value="ECO:0007669"/>
    <property type="project" value="InterPro"/>
</dbReference>
<accession>A0A9D1XBX1</accession>
<dbReference type="CDD" id="cd02609">
    <property type="entry name" value="P-type_ATPase"/>
    <property type="match status" value="1"/>
</dbReference>
<dbReference type="SUPFAM" id="SSF56784">
    <property type="entry name" value="HAD-like"/>
    <property type="match status" value="1"/>
</dbReference>
<evidence type="ECO:0000313" key="9">
    <source>
        <dbReference type="Proteomes" id="UP000886890"/>
    </source>
</evidence>
<feature type="domain" description="P-type ATPase A" evidence="7">
    <location>
        <begin position="113"/>
        <end position="209"/>
    </location>
</feature>
<feature type="transmembrane region" description="Helical" evidence="6">
    <location>
        <begin position="59"/>
        <end position="77"/>
    </location>
</feature>
<dbReference type="AlphaFoldDB" id="A0A9D1XBX1"/>
<feature type="transmembrane region" description="Helical" evidence="6">
    <location>
        <begin position="83"/>
        <end position="101"/>
    </location>
</feature>
<dbReference type="GO" id="GO:0005524">
    <property type="term" value="F:ATP binding"/>
    <property type="evidence" value="ECO:0007669"/>
    <property type="project" value="InterPro"/>
</dbReference>
<dbReference type="NCBIfam" id="TIGR01494">
    <property type="entry name" value="ATPase_P-type"/>
    <property type="match status" value="2"/>
</dbReference>
<comment type="caution">
    <text evidence="8">The sequence shown here is derived from an EMBL/GenBank/DDBJ whole genome shotgun (WGS) entry which is preliminary data.</text>
</comment>
<proteinExistence type="predicted"/>
<dbReference type="InterPro" id="IPR001757">
    <property type="entry name" value="P_typ_ATPase"/>
</dbReference>
<dbReference type="Pfam" id="PF00122">
    <property type="entry name" value="E1-E2_ATPase"/>
    <property type="match status" value="1"/>
</dbReference>
<dbReference type="InterPro" id="IPR036412">
    <property type="entry name" value="HAD-like_sf"/>
</dbReference>
<dbReference type="InterPro" id="IPR008250">
    <property type="entry name" value="ATPase_P-typ_transduc_dom_A_sf"/>
</dbReference>
<protein>
    <submittedName>
        <fullName evidence="8">Cation-translocating P-type ATPase</fullName>
    </submittedName>
</protein>
<dbReference type="Gene3D" id="3.40.1110.10">
    <property type="entry name" value="Calcium-transporting ATPase, cytoplasmic domain N"/>
    <property type="match status" value="1"/>
</dbReference>
<dbReference type="EMBL" id="DXEK01000034">
    <property type="protein sequence ID" value="HIX76380.1"/>
    <property type="molecule type" value="Genomic_DNA"/>
</dbReference>
<name>A0A9D1XBX1_9FIRM</name>
<dbReference type="PRINTS" id="PR00120">
    <property type="entry name" value="HATPASE"/>
</dbReference>
<dbReference type="InterPro" id="IPR018303">
    <property type="entry name" value="ATPase_P-typ_P_site"/>
</dbReference>
<keyword evidence="5 6" id="KW-0472">Membrane</keyword>
<dbReference type="PANTHER" id="PTHR42861">
    <property type="entry name" value="CALCIUM-TRANSPORTING ATPASE"/>
    <property type="match status" value="1"/>
</dbReference>
<keyword evidence="4 6" id="KW-1133">Transmembrane helix</keyword>
<reference evidence="8" key="1">
    <citation type="journal article" date="2021" name="PeerJ">
        <title>Extensive microbial diversity within the chicken gut microbiome revealed by metagenomics and culture.</title>
        <authorList>
            <person name="Gilroy R."/>
            <person name="Ravi A."/>
            <person name="Getino M."/>
            <person name="Pursley I."/>
            <person name="Horton D.L."/>
            <person name="Alikhan N.F."/>
            <person name="Baker D."/>
            <person name="Gharbi K."/>
            <person name="Hall N."/>
            <person name="Watson M."/>
            <person name="Adriaenssens E.M."/>
            <person name="Foster-Nyarko E."/>
            <person name="Jarju S."/>
            <person name="Secka A."/>
            <person name="Antonio M."/>
            <person name="Oren A."/>
            <person name="Chaudhuri R.R."/>
            <person name="La Ragione R."/>
            <person name="Hildebrand F."/>
            <person name="Pallen M.J."/>
        </authorList>
    </citation>
    <scope>NUCLEOTIDE SEQUENCE</scope>
    <source>
        <strain evidence="8">CHK183-1962</strain>
    </source>
</reference>
<dbReference type="InterPro" id="IPR059000">
    <property type="entry name" value="ATPase_P-type_domA"/>
</dbReference>
<evidence type="ECO:0000256" key="4">
    <source>
        <dbReference type="ARBA" id="ARBA00022989"/>
    </source>
</evidence>
<dbReference type="SUPFAM" id="SSF81665">
    <property type="entry name" value="Calcium ATPase, transmembrane domain M"/>
    <property type="match status" value="1"/>
</dbReference>
<feature type="transmembrane region" description="Helical" evidence="6">
    <location>
        <begin position="707"/>
        <end position="724"/>
    </location>
</feature>
<reference evidence="8" key="2">
    <citation type="submission" date="2021-04" db="EMBL/GenBank/DDBJ databases">
        <authorList>
            <person name="Gilroy R."/>
        </authorList>
    </citation>
    <scope>NUCLEOTIDE SEQUENCE</scope>
    <source>
        <strain evidence="8">CHK183-1962</strain>
    </source>
</reference>
<dbReference type="Pfam" id="PF00702">
    <property type="entry name" value="Hydrolase"/>
    <property type="match status" value="1"/>
</dbReference>
<keyword evidence="2 6" id="KW-0812">Transmembrane</keyword>
<keyword evidence="3" id="KW-1278">Translocase</keyword>
<feature type="transmembrane region" description="Helical" evidence="6">
    <location>
        <begin position="264"/>
        <end position="292"/>
    </location>
</feature>